<dbReference type="InterPro" id="IPR036291">
    <property type="entry name" value="NAD(P)-bd_dom_sf"/>
</dbReference>
<keyword evidence="3" id="KW-1185">Reference proteome</keyword>
<dbReference type="Proteomes" id="UP000523087">
    <property type="component" value="Unassembled WGS sequence"/>
</dbReference>
<reference evidence="2 3" key="1">
    <citation type="submission" date="2020-07" db="EMBL/GenBank/DDBJ databases">
        <title>Genomic Encyclopedia of Type Strains, Phase IV (KMG-IV): sequencing the most valuable type-strain genomes for metagenomic binning, comparative biology and taxonomic classification.</title>
        <authorList>
            <person name="Goeker M."/>
        </authorList>
    </citation>
    <scope>NUCLEOTIDE SEQUENCE [LARGE SCALE GENOMIC DNA]</scope>
    <source>
        <strain evidence="2 3">DSM 15730</strain>
    </source>
</reference>
<dbReference type="PANTHER" id="PTHR14097">
    <property type="entry name" value="OXIDOREDUCTASE HTATIP2"/>
    <property type="match status" value="1"/>
</dbReference>
<dbReference type="RefSeq" id="WP_181555150.1">
    <property type="nucleotide sequence ID" value="NZ_JACDUT010000002.1"/>
</dbReference>
<dbReference type="Pfam" id="PF13460">
    <property type="entry name" value="NAD_binding_10"/>
    <property type="match status" value="1"/>
</dbReference>
<evidence type="ECO:0000259" key="1">
    <source>
        <dbReference type="Pfam" id="PF13460"/>
    </source>
</evidence>
<accession>A0A7V9Z537</accession>
<name>A0A7V9Z537_9BACL</name>
<dbReference type="InterPro" id="IPR016040">
    <property type="entry name" value="NAD(P)-bd_dom"/>
</dbReference>
<sequence>MEGRTALLIGASGLVGSELLTLLLESDIYRYVTIFVRRELPIKHRKLQQVVVDFNELESYEHYFHVDDVFSCLGTTMKKAKTKQQFIKVDYEYTMRAAALAEKCDVKSFLMVSSLGANPRSPFFYNRVKGETEEALKRLTIKSLHIFRPSLLLGKRQEFRLAEKLAEWLLSLLPFSFIGKWRKYKPVEAKKVALAMFYAATSCQKGIYIYESDHISHIS</sequence>
<dbReference type="CDD" id="cd05250">
    <property type="entry name" value="CC3_like_SDR_a"/>
    <property type="match status" value="1"/>
</dbReference>
<evidence type="ECO:0000313" key="3">
    <source>
        <dbReference type="Proteomes" id="UP000523087"/>
    </source>
</evidence>
<feature type="domain" description="NAD(P)-binding" evidence="1">
    <location>
        <begin position="10"/>
        <end position="127"/>
    </location>
</feature>
<organism evidence="2 3">
    <name type="scientific">Thermaerobacillus caldiproteolyticus</name>
    <dbReference type="NCBI Taxonomy" id="247480"/>
    <lineage>
        <taxon>Bacteria</taxon>
        <taxon>Bacillati</taxon>
        <taxon>Bacillota</taxon>
        <taxon>Bacilli</taxon>
        <taxon>Bacillales</taxon>
        <taxon>Anoxybacillaceae</taxon>
        <taxon>Thermaerobacillus</taxon>
    </lineage>
</organism>
<gene>
    <name evidence="2" type="ORF">HNR31_001002</name>
</gene>
<dbReference type="AlphaFoldDB" id="A0A7V9Z537"/>
<comment type="caution">
    <text evidence="2">The sequence shown here is derived from an EMBL/GenBank/DDBJ whole genome shotgun (WGS) entry which is preliminary data.</text>
</comment>
<dbReference type="PANTHER" id="PTHR14097:SF7">
    <property type="entry name" value="OXIDOREDUCTASE HTATIP2"/>
    <property type="match status" value="1"/>
</dbReference>
<protein>
    <submittedName>
        <fullName evidence="2">Uncharacterized protein YbjT (DUF2867 family)</fullName>
    </submittedName>
</protein>
<proteinExistence type="predicted"/>
<dbReference type="Gene3D" id="3.40.50.720">
    <property type="entry name" value="NAD(P)-binding Rossmann-like Domain"/>
    <property type="match status" value="1"/>
</dbReference>
<dbReference type="EMBL" id="JACDUT010000002">
    <property type="protein sequence ID" value="MBA2874232.1"/>
    <property type="molecule type" value="Genomic_DNA"/>
</dbReference>
<dbReference type="SUPFAM" id="SSF51735">
    <property type="entry name" value="NAD(P)-binding Rossmann-fold domains"/>
    <property type="match status" value="1"/>
</dbReference>
<evidence type="ECO:0000313" key="2">
    <source>
        <dbReference type="EMBL" id="MBA2874232.1"/>
    </source>
</evidence>